<dbReference type="OMA" id="AFYLICS"/>
<evidence type="ECO:0000313" key="2">
    <source>
        <dbReference type="Proteomes" id="UP000006718"/>
    </source>
</evidence>
<reference evidence="1" key="4">
    <citation type="submission" date="2025-09" db="UniProtKB">
        <authorList>
            <consortium name="Ensembl"/>
        </authorList>
    </citation>
    <scope>IDENTIFICATION</scope>
    <source>
        <strain evidence="1">17573</strain>
    </source>
</reference>
<dbReference type="VEuPathDB" id="HostDB:ENSMMUG00000054037"/>
<dbReference type="InParanoid" id="A0A5F8AST5"/>
<reference evidence="1" key="3">
    <citation type="submission" date="2025-08" db="UniProtKB">
        <authorList>
            <consortium name="Ensembl"/>
        </authorList>
    </citation>
    <scope>IDENTIFICATION</scope>
    <source>
        <strain evidence="1">17573</strain>
    </source>
</reference>
<dbReference type="Bgee" id="ENSMMUG00000054037">
    <property type="expression patterns" value="Expressed in superior frontal gyrus and 19 other cell types or tissues"/>
</dbReference>
<dbReference type="Proteomes" id="UP000006718">
    <property type="component" value="Chromosome 4"/>
</dbReference>
<protein>
    <submittedName>
        <fullName evidence="1">Uncharacterized protein</fullName>
    </submittedName>
</protein>
<evidence type="ECO:0000313" key="1">
    <source>
        <dbReference type="Ensembl" id="ENSMMUP00000080887.1"/>
    </source>
</evidence>
<keyword evidence="2" id="KW-1185">Reference proteome</keyword>
<proteinExistence type="predicted"/>
<accession>A0A5F8AST5</accession>
<name>A0A5F8AST5_MACMU</name>
<sequence length="60" mass="6662">MPLSLCLFLSLPPPSPLPPIPSFLPFHSEAVLAYEQKTKLAKQTFCLICSFLDCVQRGKV</sequence>
<dbReference type="AlphaFoldDB" id="A0A5F8AST5"/>
<organism evidence="1 2">
    <name type="scientific">Macaca mulatta</name>
    <name type="common">Rhesus macaque</name>
    <dbReference type="NCBI Taxonomy" id="9544"/>
    <lineage>
        <taxon>Eukaryota</taxon>
        <taxon>Metazoa</taxon>
        <taxon>Chordata</taxon>
        <taxon>Craniata</taxon>
        <taxon>Vertebrata</taxon>
        <taxon>Euteleostomi</taxon>
        <taxon>Mammalia</taxon>
        <taxon>Eutheria</taxon>
        <taxon>Euarchontoglires</taxon>
        <taxon>Primates</taxon>
        <taxon>Haplorrhini</taxon>
        <taxon>Catarrhini</taxon>
        <taxon>Cercopithecidae</taxon>
        <taxon>Cercopithecinae</taxon>
        <taxon>Macaca</taxon>
    </lineage>
</organism>
<dbReference type="Ensembl" id="ENSMMUT00000095417.1">
    <property type="protein sequence ID" value="ENSMMUP00000080887.1"/>
    <property type="gene ID" value="ENSMMUG00000054037.1"/>
</dbReference>
<reference evidence="1" key="2">
    <citation type="submission" date="2019-01" db="EMBL/GenBank/DDBJ databases">
        <authorList>
            <person name="Graves T."/>
            <person name="Eichler E.E."/>
            <person name="Wilson R.K."/>
        </authorList>
    </citation>
    <scope>NUCLEOTIDE SEQUENCE [LARGE SCALE GENOMIC DNA]</scope>
    <source>
        <strain evidence="1">17573</strain>
    </source>
</reference>
<reference evidence="2" key="1">
    <citation type="journal article" date="2007" name="Science">
        <title>Evolutionary and biomedical insights from the rhesus macaque genome.</title>
        <authorList>
            <person name="Gibbs R.A."/>
            <person name="Rogers J."/>
            <person name="Katze M.G."/>
            <person name="Bumgarner R."/>
            <person name="Weinstock G.M."/>
            <person name="Mardis E.R."/>
            <person name="Remington K.A."/>
            <person name="Strausberg R.L."/>
            <person name="Venter J.C."/>
            <person name="Wilson R.K."/>
            <person name="Batzer M.A."/>
            <person name="Bustamante C.D."/>
            <person name="Eichler E.E."/>
            <person name="Hahn M.W."/>
            <person name="Hardison R.C."/>
            <person name="Makova K.D."/>
            <person name="Miller W."/>
            <person name="Milosavljevic A."/>
            <person name="Palermo R.E."/>
            <person name="Siepel A."/>
            <person name="Sikela J.M."/>
            <person name="Attaway T."/>
            <person name="Bell S."/>
            <person name="Bernard K.E."/>
            <person name="Buhay C.J."/>
            <person name="Chandrabose M.N."/>
            <person name="Dao M."/>
            <person name="Davis C."/>
            <person name="Delehaunty K.D."/>
            <person name="Ding Y."/>
            <person name="Dinh H.H."/>
            <person name="Dugan-Rocha S."/>
            <person name="Fulton L.A."/>
            <person name="Gabisi R.A."/>
            <person name="Garner T.T."/>
            <person name="Godfrey J."/>
            <person name="Hawes A.C."/>
            <person name="Hernandez J."/>
            <person name="Hines S."/>
            <person name="Holder M."/>
            <person name="Hume J."/>
            <person name="Jhangiani S.N."/>
            <person name="Joshi V."/>
            <person name="Khan Z.M."/>
            <person name="Kirkness E.F."/>
            <person name="Cree A."/>
            <person name="Fowler R.G."/>
            <person name="Lee S."/>
            <person name="Lewis L.R."/>
            <person name="Li Z."/>
            <person name="Liu Y.-S."/>
            <person name="Moore S.M."/>
            <person name="Muzny D."/>
            <person name="Nazareth L.V."/>
            <person name="Ngo D.N."/>
            <person name="Okwuonu G.O."/>
            <person name="Pai G."/>
            <person name="Parker D."/>
            <person name="Paul H.A."/>
            <person name="Pfannkoch C."/>
            <person name="Pohl C.S."/>
            <person name="Rogers Y.-H.C."/>
            <person name="Ruiz S.J."/>
            <person name="Sabo A."/>
            <person name="Santibanez J."/>
            <person name="Schneider B.W."/>
            <person name="Smith S.M."/>
            <person name="Sodergren E."/>
            <person name="Svatek A.F."/>
            <person name="Utterback T.R."/>
            <person name="Vattathil S."/>
            <person name="Warren W."/>
            <person name="White C.S."/>
            <person name="Chinwalla A.T."/>
            <person name="Feng Y."/>
            <person name="Halpern A.L."/>
            <person name="Hillier L.W."/>
            <person name="Huang X."/>
            <person name="Minx P."/>
            <person name="Nelson J.O."/>
            <person name="Pepin K.H."/>
            <person name="Qin X."/>
            <person name="Sutton G.G."/>
            <person name="Venter E."/>
            <person name="Walenz B.P."/>
            <person name="Wallis J.W."/>
            <person name="Worley K.C."/>
            <person name="Yang S.-P."/>
            <person name="Jones S.M."/>
            <person name="Marra M.A."/>
            <person name="Rocchi M."/>
            <person name="Schein J.E."/>
            <person name="Baertsch R."/>
            <person name="Clarke L."/>
            <person name="Csuros M."/>
            <person name="Glasscock J."/>
            <person name="Harris R.A."/>
            <person name="Havlak P."/>
            <person name="Jackson A.R."/>
            <person name="Jiang H."/>
            <person name="Liu Y."/>
            <person name="Messina D.N."/>
            <person name="Shen Y."/>
            <person name="Song H.X.-Z."/>
            <person name="Wylie T."/>
            <person name="Zhang L."/>
            <person name="Birney E."/>
            <person name="Han K."/>
            <person name="Konkel M.K."/>
            <person name="Lee J."/>
            <person name="Smit A.F.A."/>
            <person name="Ullmer B."/>
            <person name="Wang H."/>
            <person name="Xing J."/>
            <person name="Burhans R."/>
            <person name="Cheng Z."/>
            <person name="Karro J.E."/>
            <person name="Ma J."/>
            <person name="Raney B."/>
            <person name="She X."/>
            <person name="Cox M.J."/>
            <person name="Demuth J.P."/>
            <person name="Dumas L.J."/>
            <person name="Han S.-G."/>
            <person name="Hopkins J."/>
            <person name="Karimpour-Fard A."/>
            <person name="Kim Y.H."/>
            <person name="Pollack J.R."/>
            <person name="Vinar T."/>
            <person name="Addo-Quaye C."/>
            <person name="Degenhardt J."/>
            <person name="Denby A."/>
            <person name="Hubisz M.J."/>
            <person name="Indap A."/>
            <person name="Kosiol C."/>
            <person name="Lahn B.T."/>
            <person name="Lawson H.A."/>
            <person name="Marklein A."/>
            <person name="Nielsen R."/>
            <person name="Vallender E.J."/>
            <person name="Clark A.G."/>
            <person name="Ferguson B."/>
            <person name="Hernandez R.D."/>
            <person name="Hirani K."/>
            <person name="Kehrer-Sawatzki H."/>
            <person name="Kolb J."/>
            <person name="Patil S."/>
            <person name="Pu L.-L."/>
            <person name="Ren Y."/>
            <person name="Smith D.G."/>
            <person name="Wheeler D.A."/>
            <person name="Schenck I."/>
            <person name="Ball E.V."/>
            <person name="Chen R."/>
            <person name="Cooper D.N."/>
            <person name="Giardine B."/>
            <person name="Hsu F."/>
            <person name="Kent W.J."/>
            <person name="Lesk A."/>
            <person name="Nelson D.L."/>
            <person name="O'brien W.E."/>
            <person name="Pruefer K."/>
            <person name="Stenson P.D."/>
            <person name="Wallace J.C."/>
            <person name="Ke H."/>
            <person name="Liu X.-M."/>
            <person name="Wang P."/>
            <person name="Xiang A.P."/>
            <person name="Yang F."/>
            <person name="Barber G.P."/>
            <person name="Haussler D."/>
            <person name="Karolchik D."/>
            <person name="Kern A.D."/>
            <person name="Kuhn R.M."/>
            <person name="Smith K.E."/>
            <person name="Zwieg A.S."/>
        </authorList>
    </citation>
    <scope>NUCLEOTIDE SEQUENCE [LARGE SCALE GENOMIC DNA]</scope>
    <source>
        <strain evidence="2">17573</strain>
    </source>
</reference>